<dbReference type="PANTHER" id="PTHR43181">
    <property type="entry name" value="2-C-METHYL-D-ERYTHRITOL 2,4-CYCLODIPHOSPHATE SYNTHASE, CHLOROPLASTIC"/>
    <property type="match status" value="1"/>
</dbReference>
<comment type="similarity">
    <text evidence="7 8">Belongs to the IspF family.</text>
</comment>
<dbReference type="Gene3D" id="3.30.1330.50">
    <property type="entry name" value="2-C-methyl-D-erythritol 2,4-cyclodiphosphate synthase"/>
    <property type="match status" value="1"/>
</dbReference>
<dbReference type="InterPro" id="IPR020555">
    <property type="entry name" value="MECDP_synthase_CS"/>
</dbReference>
<dbReference type="PANTHER" id="PTHR43181:SF1">
    <property type="entry name" value="2-C-METHYL-D-ERYTHRITOL 2,4-CYCLODIPHOSPHATE SYNTHASE, CHLOROPLASTIC"/>
    <property type="match status" value="1"/>
</dbReference>
<feature type="binding site" evidence="7">
    <location>
        <begin position="59"/>
        <end position="61"/>
    </location>
    <ligand>
        <name>4-CDP-2-C-methyl-D-erythritol 2-phosphate</name>
        <dbReference type="ChEBI" id="CHEBI:57919"/>
    </ligand>
</feature>
<comment type="subunit">
    <text evidence="7">Homotrimer.</text>
</comment>
<name>A0A2M9XGR5_9LEPT</name>
<dbReference type="RefSeq" id="WP_100705670.1">
    <property type="nucleotide sequence ID" value="NZ_NPDL01000002.1"/>
</dbReference>
<feature type="binding site" evidence="7">
    <location>
        <position position="145"/>
    </location>
    <ligand>
        <name>4-CDP-2-C-methyl-D-erythritol 2-phosphate</name>
        <dbReference type="ChEBI" id="CHEBI:57919"/>
    </ligand>
</feature>
<keyword evidence="6 7" id="KW-0456">Lyase</keyword>
<dbReference type="InterPro" id="IPR003526">
    <property type="entry name" value="MECDP_synthase"/>
</dbReference>
<evidence type="ECO:0000313" key="11">
    <source>
        <dbReference type="Proteomes" id="UP000232196"/>
    </source>
</evidence>
<proteinExistence type="inferred from homology"/>
<dbReference type="SUPFAM" id="SSF69765">
    <property type="entry name" value="IpsF-like"/>
    <property type="match status" value="1"/>
</dbReference>
<keyword evidence="4 7" id="KW-0479">Metal-binding</keyword>
<dbReference type="GO" id="GO:0016114">
    <property type="term" value="P:terpenoid biosynthetic process"/>
    <property type="evidence" value="ECO:0007669"/>
    <property type="project" value="InterPro"/>
</dbReference>
<dbReference type="Proteomes" id="UP000232196">
    <property type="component" value="Unassembled WGS sequence"/>
</dbReference>
<evidence type="ECO:0000256" key="2">
    <source>
        <dbReference type="ARBA" id="ARBA00004709"/>
    </source>
</evidence>
<evidence type="ECO:0000256" key="3">
    <source>
        <dbReference type="ARBA" id="ARBA00012579"/>
    </source>
</evidence>
<comment type="pathway">
    <text evidence="2 7">Isoprenoid biosynthesis; isopentenyl diphosphate biosynthesis via DXP pathway; isopentenyl diphosphate from 1-deoxy-D-xylulose 5-phosphate: step 4/6.</text>
</comment>
<sequence>MYRIGQGLDFHRLETNEARPLILGGAIIESEYALIGHSDADIVIHALADAILGAMGLGDIGQYFPDTDPSLKNMDSKLILQKTLDLAKERSFSLVNIDCTLIGERPKISPHRIKIQSSLSNLLGLPEDCVSVKATTTEKMGALGRTEGLGASCVVLLQKN</sequence>
<dbReference type="GO" id="GO:0046872">
    <property type="term" value="F:metal ion binding"/>
    <property type="evidence" value="ECO:0007669"/>
    <property type="project" value="UniProtKB-KW"/>
</dbReference>
<dbReference type="GO" id="GO:0019288">
    <property type="term" value="P:isopentenyl diphosphate biosynthetic process, methylerythritol 4-phosphate pathway"/>
    <property type="evidence" value="ECO:0007669"/>
    <property type="project" value="UniProtKB-UniRule"/>
</dbReference>
<evidence type="ECO:0000256" key="1">
    <source>
        <dbReference type="ARBA" id="ARBA00000200"/>
    </source>
</evidence>
<comment type="cofactor">
    <cofactor evidence="7">
        <name>a divalent metal cation</name>
        <dbReference type="ChEBI" id="CHEBI:60240"/>
    </cofactor>
    <text evidence="7">Binds 1 divalent metal cation per subunit.</text>
</comment>
<feature type="domain" description="2-C-methyl-D-erythritol 2,4-cyclodiphosphate synthase" evidence="9">
    <location>
        <begin position="3"/>
        <end position="157"/>
    </location>
</feature>
<dbReference type="EC" id="4.6.1.12" evidence="3 7"/>
<keyword evidence="5 7" id="KW-0414">Isoprene biosynthesis</keyword>
<dbReference type="CDD" id="cd00554">
    <property type="entry name" value="MECDP_synthase"/>
    <property type="match status" value="1"/>
</dbReference>
<dbReference type="AlphaFoldDB" id="A0A2M9XGR5"/>
<dbReference type="PROSITE" id="PS01350">
    <property type="entry name" value="ISPF"/>
    <property type="match status" value="1"/>
</dbReference>
<dbReference type="Pfam" id="PF02542">
    <property type="entry name" value="YgbB"/>
    <property type="match status" value="1"/>
</dbReference>
<dbReference type="NCBIfam" id="TIGR00151">
    <property type="entry name" value="ispF"/>
    <property type="match status" value="1"/>
</dbReference>
<dbReference type="EMBL" id="NPDN01000002">
    <property type="protein sequence ID" value="PJZ26876.1"/>
    <property type="molecule type" value="Genomic_DNA"/>
</dbReference>
<feature type="site" description="Transition state stabilizer" evidence="7">
    <location>
        <position position="136"/>
    </location>
</feature>
<feature type="binding site" evidence="7">
    <location>
        <position position="45"/>
    </location>
    <ligand>
        <name>a divalent metal cation</name>
        <dbReference type="ChEBI" id="CHEBI:60240"/>
    </ligand>
</feature>
<evidence type="ECO:0000256" key="5">
    <source>
        <dbReference type="ARBA" id="ARBA00023229"/>
    </source>
</evidence>
<feature type="binding site" evidence="7">
    <location>
        <begin position="9"/>
        <end position="11"/>
    </location>
    <ligand>
        <name>4-CDP-2-C-methyl-D-erythritol 2-phosphate</name>
        <dbReference type="ChEBI" id="CHEBI:57919"/>
    </ligand>
</feature>
<comment type="catalytic activity">
    <reaction evidence="1 7 8">
        <text>4-CDP-2-C-methyl-D-erythritol 2-phosphate = 2-C-methyl-D-erythritol 2,4-cyclic diphosphate + CMP</text>
        <dbReference type="Rhea" id="RHEA:23864"/>
        <dbReference type="ChEBI" id="CHEBI:57919"/>
        <dbReference type="ChEBI" id="CHEBI:58483"/>
        <dbReference type="ChEBI" id="CHEBI:60377"/>
        <dbReference type="EC" id="4.6.1.12"/>
    </reaction>
</comment>
<protein>
    <recommendedName>
        <fullName evidence="3 7">2-C-methyl-D-erythritol 2,4-cyclodiphosphate synthase</fullName>
        <shortName evidence="7">MECDP-synthase</shortName>
        <shortName evidence="7">MECPP-synthase</shortName>
        <shortName evidence="7">MECPS</shortName>
        <ecNumber evidence="3 7">4.6.1.12</ecNumber>
    </recommendedName>
</protein>
<evidence type="ECO:0000259" key="9">
    <source>
        <dbReference type="Pfam" id="PF02542"/>
    </source>
</evidence>
<evidence type="ECO:0000256" key="7">
    <source>
        <dbReference type="HAMAP-Rule" id="MF_00107"/>
    </source>
</evidence>
<evidence type="ECO:0000256" key="6">
    <source>
        <dbReference type="ARBA" id="ARBA00023239"/>
    </source>
</evidence>
<feature type="binding site" evidence="7">
    <location>
        <begin position="64"/>
        <end position="68"/>
    </location>
    <ligand>
        <name>4-CDP-2-C-methyl-D-erythritol 2-phosphate</name>
        <dbReference type="ChEBI" id="CHEBI:57919"/>
    </ligand>
</feature>
<accession>A0A2M9XGR5</accession>
<feature type="site" description="Transition state stabilizer" evidence="7">
    <location>
        <position position="37"/>
    </location>
</feature>
<feature type="binding site" evidence="7">
    <location>
        <position position="11"/>
    </location>
    <ligand>
        <name>a divalent metal cation</name>
        <dbReference type="ChEBI" id="CHEBI:60240"/>
    </ligand>
</feature>
<feature type="binding site" evidence="7">
    <location>
        <begin position="37"/>
        <end position="38"/>
    </location>
    <ligand>
        <name>4-CDP-2-C-methyl-D-erythritol 2-phosphate</name>
        <dbReference type="ChEBI" id="CHEBI:57919"/>
    </ligand>
</feature>
<evidence type="ECO:0000256" key="4">
    <source>
        <dbReference type="ARBA" id="ARBA00022723"/>
    </source>
</evidence>
<comment type="caution">
    <text evidence="10">The sequence shown here is derived from an EMBL/GenBank/DDBJ whole genome shotgun (WGS) entry which is preliminary data.</text>
</comment>
<reference evidence="10 11" key="1">
    <citation type="submission" date="2017-07" db="EMBL/GenBank/DDBJ databases">
        <title>Leptospira spp. isolated from tropical soils.</title>
        <authorList>
            <person name="Thibeaux R."/>
            <person name="Iraola G."/>
            <person name="Ferres I."/>
            <person name="Bierque E."/>
            <person name="Girault D."/>
            <person name="Soupe-Gilbert M.-E."/>
            <person name="Picardeau M."/>
            <person name="Goarant C."/>
        </authorList>
    </citation>
    <scope>NUCLEOTIDE SEQUENCE [LARGE SCALE GENOMIC DNA]</scope>
    <source>
        <strain evidence="10 11">MCA1-C-A1</strain>
    </source>
</reference>
<feature type="binding site" evidence="7">
    <location>
        <begin position="135"/>
        <end position="138"/>
    </location>
    <ligand>
        <name>4-CDP-2-C-methyl-D-erythritol 2-phosphate</name>
        <dbReference type="ChEBI" id="CHEBI:57919"/>
    </ligand>
</feature>
<feature type="binding site" evidence="7">
    <location>
        <position position="9"/>
    </location>
    <ligand>
        <name>a divalent metal cation</name>
        <dbReference type="ChEBI" id="CHEBI:60240"/>
    </ligand>
</feature>
<dbReference type="UniPathway" id="UPA00056">
    <property type="reaction ID" value="UER00095"/>
</dbReference>
<evidence type="ECO:0000313" key="10">
    <source>
        <dbReference type="EMBL" id="PJZ26876.1"/>
    </source>
</evidence>
<dbReference type="OrthoDB" id="9804336at2"/>
<dbReference type="InterPro" id="IPR036571">
    <property type="entry name" value="MECDP_synthase_sf"/>
</dbReference>
<comment type="caution">
    <text evidence="7">Lacks conserved residue(s) required for the propagation of feature annotation.</text>
</comment>
<evidence type="ECO:0000256" key="8">
    <source>
        <dbReference type="RuleBase" id="RU004395"/>
    </source>
</evidence>
<organism evidence="10 11">
    <name type="scientific">Leptospira hartskeerlii</name>
    <dbReference type="NCBI Taxonomy" id="2023177"/>
    <lineage>
        <taxon>Bacteria</taxon>
        <taxon>Pseudomonadati</taxon>
        <taxon>Spirochaetota</taxon>
        <taxon>Spirochaetia</taxon>
        <taxon>Leptospirales</taxon>
        <taxon>Leptospiraceae</taxon>
        <taxon>Leptospira</taxon>
    </lineage>
</organism>
<dbReference type="HAMAP" id="MF_00107">
    <property type="entry name" value="IspF"/>
    <property type="match status" value="1"/>
</dbReference>
<dbReference type="GO" id="GO:0008685">
    <property type="term" value="F:2-C-methyl-D-erythritol 2,4-cyclodiphosphate synthase activity"/>
    <property type="evidence" value="ECO:0007669"/>
    <property type="project" value="UniProtKB-UniRule"/>
</dbReference>
<gene>
    <name evidence="7" type="primary">ispF</name>
    <name evidence="10" type="ORF">CH357_05160</name>
</gene>
<keyword evidence="11" id="KW-1185">Reference proteome</keyword>
<comment type="function">
    <text evidence="7">Involved in the biosynthesis of isopentenyl diphosphate (IPP) and dimethylallyl diphosphate (DMAPP), two major building blocks of isoprenoid compounds. Catalyzes the conversion of 4-diphosphocytidyl-2-C-methyl-D-erythritol 2-phosphate (CDP-ME2P) to 2-C-methyl-D-erythritol 2,4-cyclodiphosphate (ME-CPP) with a corresponding release of cytidine 5-monophosphate (CMP).</text>
</comment>